<dbReference type="Proteomes" id="UP001172681">
    <property type="component" value="Unassembled WGS sequence"/>
</dbReference>
<gene>
    <name evidence="5" type="ORF">H2204_013037</name>
</gene>
<comment type="subcellular location">
    <subcellularLocation>
        <location evidence="1">Nucleus</location>
    </subcellularLocation>
</comment>
<dbReference type="GO" id="GO:0001228">
    <property type="term" value="F:DNA-binding transcription activator activity, RNA polymerase II-specific"/>
    <property type="evidence" value="ECO:0007669"/>
    <property type="project" value="TreeGrafter"/>
</dbReference>
<feature type="compositionally biased region" description="Low complexity" evidence="3">
    <location>
        <begin position="24"/>
        <end position="41"/>
    </location>
</feature>
<protein>
    <recommendedName>
        <fullName evidence="4">BZIP domain-containing protein</fullName>
    </recommendedName>
</protein>
<dbReference type="PANTHER" id="PTHR40621:SF6">
    <property type="entry name" value="AP-1-LIKE TRANSCRIPTION FACTOR YAP1-RELATED"/>
    <property type="match status" value="1"/>
</dbReference>
<keyword evidence="2" id="KW-0539">Nucleus</keyword>
<evidence type="ECO:0000259" key="4">
    <source>
        <dbReference type="PROSITE" id="PS00036"/>
    </source>
</evidence>
<feature type="compositionally biased region" description="Polar residues" evidence="3">
    <location>
        <begin position="1"/>
        <end position="12"/>
    </location>
</feature>
<feature type="region of interest" description="Disordered" evidence="3">
    <location>
        <begin position="210"/>
        <end position="232"/>
    </location>
</feature>
<dbReference type="GO" id="GO:0090575">
    <property type="term" value="C:RNA polymerase II transcription regulator complex"/>
    <property type="evidence" value="ECO:0007669"/>
    <property type="project" value="TreeGrafter"/>
</dbReference>
<evidence type="ECO:0000256" key="2">
    <source>
        <dbReference type="ARBA" id="ARBA00023242"/>
    </source>
</evidence>
<dbReference type="Gene3D" id="1.20.5.170">
    <property type="match status" value="1"/>
</dbReference>
<dbReference type="InterPro" id="IPR004827">
    <property type="entry name" value="bZIP"/>
</dbReference>
<dbReference type="InterPro" id="IPR050936">
    <property type="entry name" value="AP-1-like"/>
</dbReference>
<dbReference type="InterPro" id="IPR046347">
    <property type="entry name" value="bZIP_sf"/>
</dbReference>
<feature type="region of interest" description="Disordered" evidence="3">
    <location>
        <begin position="79"/>
        <end position="113"/>
    </location>
</feature>
<evidence type="ECO:0000313" key="6">
    <source>
        <dbReference type="Proteomes" id="UP001172681"/>
    </source>
</evidence>
<dbReference type="CDD" id="cd14688">
    <property type="entry name" value="bZIP_YAP"/>
    <property type="match status" value="1"/>
</dbReference>
<dbReference type="PANTHER" id="PTHR40621">
    <property type="entry name" value="TRANSCRIPTION FACTOR KAPC-RELATED"/>
    <property type="match status" value="1"/>
</dbReference>
<keyword evidence="6" id="KW-1185">Reference proteome</keyword>
<dbReference type="AlphaFoldDB" id="A0AA38XRB8"/>
<proteinExistence type="predicted"/>
<feature type="region of interest" description="Disordered" evidence="3">
    <location>
        <begin position="1"/>
        <end position="44"/>
    </location>
</feature>
<accession>A0AA38XRB8</accession>
<evidence type="ECO:0000256" key="1">
    <source>
        <dbReference type="ARBA" id="ARBA00004123"/>
    </source>
</evidence>
<feature type="domain" description="BZIP" evidence="4">
    <location>
        <begin position="98"/>
        <end position="113"/>
    </location>
</feature>
<dbReference type="SUPFAM" id="SSF57959">
    <property type="entry name" value="Leucine zipper domain"/>
    <property type="match status" value="1"/>
</dbReference>
<sequence>MEFSFTLDQTKATGPEGSYLGLKPPSDSSSSSPDSLDNPLLTMNTLSPGLDPTCQTWDAVDFDLFDSFADCGSLCLSPREQLPSTTSKNGPVPPSKAKRRAQNRASQRAFRERKDRHVKGLEYQLETLNEKHQDLLTSYSKQAEIITLLYKRIKDLQTEIRTIKVTNDPSGGSQSMNYKHTPDCFDAFAFGGNPGSMLFSADGFNLDEVGQGSLDQKPAESESLPLFEDLLR</sequence>
<dbReference type="PROSITE" id="PS00036">
    <property type="entry name" value="BZIP_BASIC"/>
    <property type="match status" value="1"/>
</dbReference>
<dbReference type="GO" id="GO:0000976">
    <property type="term" value="F:transcription cis-regulatory region binding"/>
    <property type="evidence" value="ECO:0007669"/>
    <property type="project" value="InterPro"/>
</dbReference>
<reference evidence="5" key="1">
    <citation type="submission" date="2022-10" db="EMBL/GenBank/DDBJ databases">
        <title>Culturing micro-colonial fungi from biological soil crusts in the Mojave desert and describing Neophaeococcomyces mojavensis, and introducing the new genera and species Taxawa tesnikishii.</title>
        <authorList>
            <person name="Kurbessoian T."/>
            <person name="Stajich J.E."/>
        </authorList>
    </citation>
    <scope>NUCLEOTIDE SEQUENCE</scope>
    <source>
        <strain evidence="5">TK_35</strain>
    </source>
</reference>
<dbReference type="SMART" id="SM00338">
    <property type="entry name" value="BRLZ"/>
    <property type="match status" value="1"/>
</dbReference>
<organism evidence="5 6">
    <name type="scientific">Knufia peltigerae</name>
    <dbReference type="NCBI Taxonomy" id="1002370"/>
    <lineage>
        <taxon>Eukaryota</taxon>
        <taxon>Fungi</taxon>
        <taxon>Dikarya</taxon>
        <taxon>Ascomycota</taxon>
        <taxon>Pezizomycotina</taxon>
        <taxon>Eurotiomycetes</taxon>
        <taxon>Chaetothyriomycetidae</taxon>
        <taxon>Chaetothyriales</taxon>
        <taxon>Trichomeriaceae</taxon>
        <taxon>Knufia</taxon>
    </lineage>
</organism>
<name>A0AA38XRB8_9EURO</name>
<evidence type="ECO:0000256" key="3">
    <source>
        <dbReference type="SAM" id="MobiDB-lite"/>
    </source>
</evidence>
<dbReference type="EMBL" id="JAPDRN010000141">
    <property type="protein sequence ID" value="KAJ9618553.1"/>
    <property type="molecule type" value="Genomic_DNA"/>
</dbReference>
<evidence type="ECO:0000313" key="5">
    <source>
        <dbReference type="EMBL" id="KAJ9618553.1"/>
    </source>
</evidence>
<comment type="caution">
    <text evidence="5">The sequence shown here is derived from an EMBL/GenBank/DDBJ whole genome shotgun (WGS) entry which is preliminary data.</text>
</comment>